<dbReference type="STRING" id="523849.OCC_02089"/>
<feature type="domain" description="DUF4062" evidence="1">
    <location>
        <begin position="1"/>
        <end position="83"/>
    </location>
</feature>
<evidence type="ECO:0000259" key="1">
    <source>
        <dbReference type="Pfam" id="PF13271"/>
    </source>
</evidence>
<dbReference type="Pfam" id="PF13271">
    <property type="entry name" value="DUF4062"/>
    <property type="match status" value="1"/>
</dbReference>
<proteinExistence type="predicted"/>
<organism evidence="2 3">
    <name type="scientific">Thermococcus litoralis (strain ATCC 51850 / DSM 5473 / JCM 8560 / NS-C)</name>
    <dbReference type="NCBI Taxonomy" id="523849"/>
    <lineage>
        <taxon>Archaea</taxon>
        <taxon>Methanobacteriati</taxon>
        <taxon>Methanobacteriota</taxon>
        <taxon>Thermococci</taxon>
        <taxon>Thermococcales</taxon>
        <taxon>Thermococcaceae</taxon>
        <taxon>Thermococcus</taxon>
    </lineage>
</organism>
<protein>
    <recommendedName>
        <fullName evidence="1">DUF4062 domain-containing protein</fullName>
    </recommendedName>
</protein>
<name>H3ZJQ6_THELN</name>
<accession>H3ZJQ6</accession>
<dbReference type="InterPro" id="IPR025139">
    <property type="entry name" value="DUF4062"/>
</dbReference>
<dbReference type="EMBL" id="CP006670">
    <property type="protein sequence ID" value="EHR79819.1"/>
    <property type="molecule type" value="Genomic_DNA"/>
</dbReference>
<reference evidence="2 3" key="1">
    <citation type="journal article" date="2012" name="J. Bacteriol.">
        <title>Genome sequence of the model hyperthermophilic archaeon Thermococcus litoralis NS-C.</title>
        <authorList>
            <person name="Gardner A.F."/>
            <person name="Kumar S."/>
            <person name="Perler F.B."/>
        </authorList>
    </citation>
    <scope>NUCLEOTIDE SEQUENCE [LARGE SCALE GENOMIC DNA]</scope>
    <source>
        <strain evidence="3">ATCC 51850 / DSM 5473 / JCM 8560 / NS-C</strain>
    </source>
</reference>
<dbReference type="AlphaFoldDB" id="H3ZJQ6"/>
<keyword evidence="3" id="KW-1185">Reference proteome</keyword>
<dbReference type="Proteomes" id="UP000015502">
    <property type="component" value="Chromosome"/>
</dbReference>
<gene>
    <name evidence="2" type="ORF">OCC_02089</name>
</gene>
<evidence type="ECO:0000313" key="3">
    <source>
        <dbReference type="Proteomes" id="UP000015502"/>
    </source>
</evidence>
<dbReference type="HOGENOM" id="CLU_1202670_0_0_2"/>
<dbReference type="PaxDb" id="523849-OCC_02089"/>
<sequence length="230" mass="26889">MISSTIIDLKDDRKAILDVLRKYPFVHPIGAFPILYPVPGVTPEIGTIQMARDCDLFILILGGRYGYVTPHNKSATEIEFEAAYFSDPTKILVFVKDVPHIEPAQRVFIQKVLDYTRGYWKHKYKTPEELKNIFENAFNTWISKRIHGYASKPIEFKFVYLVLDALSQYHVEIEYQVTKSDIGFSVKNNEKKEYVLYVSKDEIRQNFWRALDEVVSKLLTFLYYSQINNV</sequence>
<evidence type="ECO:0000313" key="2">
    <source>
        <dbReference type="EMBL" id="EHR79819.1"/>
    </source>
</evidence>
<dbReference type="KEGG" id="tlt:OCC_02089"/>